<dbReference type="SUPFAM" id="SSF143990">
    <property type="entry name" value="YbiA-like"/>
    <property type="match status" value="1"/>
</dbReference>
<feature type="domain" description="NADAR" evidence="3">
    <location>
        <begin position="7"/>
        <end position="138"/>
    </location>
</feature>
<gene>
    <name evidence="4" type="ORF">A2W52_04050</name>
</gene>
<dbReference type="InterPro" id="IPR037238">
    <property type="entry name" value="YbiA-like_sf"/>
</dbReference>
<dbReference type="Proteomes" id="UP000176493">
    <property type="component" value="Unassembled WGS sequence"/>
</dbReference>
<sequence length="140" mass="16285">MYFYTPAFDALNNFSAHHIEMWGRQFPTAEYAYQWRKYSKTKPDIAKKIFAAGSPEEAQKIAHAHKKFMPKDWHEKKVAVMEEILRAKCAEHETVRDALKRTGKRKIIENSPIDVFWGCGPAGDGRNMMGALWMKIRDTH</sequence>
<dbReference type="EMBL" id="MHRJ01000009">
    <property type="protein sequence ID" value="OHA23347.1"/>
    <property type="molecule type" value="Genomic_DNA"/>
</dbReference>
<evidence type="ECO:0000313" key="4">
    <source>
        <dbReference type="EMBL" id="OHA23347.1"/>
    </source>
</evidence>
<evidence type="ECO:0000259" key="3">
    <source>
        <dbReference type="Pfam" id="PF08719"/>
    </source>
</evidence>
<protein>
    <recommendedName>
        <fullName evidence="3">NADAR domain-containing protein</fullName>
    </recommendedName>
</protein>
<accession>A0A1G2MHM0</accession>
<dbReference type="InterPro" id="IPR012816">
    <property type="entry name" value="NADAR"/>
</dbReference>
<proteinExistence type="predicted"/>
<reference evidence="4 5" key="1">
    <citation type="journal article" date="2016" name="Nat. Commun.">
        <title>Thousands of microbial genomes shed light on interconnected biogeochemical processes in an aquifer system.</title>
        <authorList>
            <person name="Anantharaman K."/>
            <person name="Brown C.T."/>
            <person name="Hug L.A."/>
            <person name="Sharon I."/>
            <person name="Castelle C.J."/>
            <person name="Probst A.J."/>
            <person name="Thomas B.C."/>
            <person name="Singh A."/>
            <person name="Wilkins M.J."/>
            <person name="Karaoz U."/>
            <person name="Brodie E.L."/>
            <person name="Williams K.H."/>
            <person name="Hubbard S.S."/>
            <person name="Banfield J.F."/>
        </authorList>
    </citation>
    <scope>NUCLEOTIDE SEQUENCE [LARGE SCALE GENOMIC DNA]</scope>
</reference>
<organism evidence="4 5">
    <name type="scientific">Candidatus Taylorbacteria bacterium RIFCSPHIGHO2_02_49_25</name>
    <dbReference type="NCBI Taxonomy" id="1802305"/>
    <lineage>
        <taxon>Bacteria</taxon>
        <taxon>Candidatus Tayloriibacteriota</taxon>
    </lineage>
</organism>
<comment type="caution">
    <text evidence="4">The sequence shown here is derived from an EMBL/GenBank/DDBJ whole genome shotgun (WGS) entry which is preliminary data.</text>
</comment>
<evidence type="ECO:0000256" key="1">
    <source>
        <dbReference type="ARBA" id="ARBA00000022"/>
    </source>
</evidence>
<evidence type="ECO:0000256" key="2">
    <source>
        <dbReference type="ARBA" id="ARBA00000751"/>
    </source>
</evidence>
<dbReference type="CDD" id="cd15457">
    <property type="entry name" value="NADAR"/>
    <property type="match status" value="1"/>
</dbReference>
<comment type="catalytic activity">
    <reaction evidence="1">
        <text>5-amino-6-(5-phospho-D-ribosylamino)uracil + H2O = 5,6-diaminouracil + D-ribose 5-phosphate</text>
        <dbReference type="Rhea" id="RHEA:55020"/>
        <dbReference type="ChEBI" id="CHEBI:15377"/>
        <dbReference type="ChEBI" id="CHEBI:46252"/>
        <dbReference type="ChEBI" id="CHEBI:58453"/>
        <dbReference type="ChEBI" id="CHEBI:78346"/>
    </reaction>
</comment>
<evidence type="ECO:0000313" key="5">
    <source>
        <dbReference type="Proteomes" id="UP000176493"/>
    </source>
</evidence>
<dbReference type="AlphaFoldDB" id="A0A1G2MHM0"/>
<comment type="catalytic activity">
    <reaction evidence="2">
        <text>2,5-diamino-6-hydroxy-4-(5-phosphoribosylamino)-pyrimidine + H2O = 2,5,6-triamino-4-hydroxypyrimidine + D-ribose 5-phosphate</text>
        <dbReference type="Rhea" id="RHEA:23436"/>
        <dbReference type="ChEBI" id="CHEBI:15377"/>
        <dbReference type="ChEBI" id="CHEBI:58614"/>
        <dbReference type="ChEBI" id="CHEBI:78346"/>
        <dbReference type="ChEBI" id="CHEBI:137796"/>
    </reaction>
</comment>
<dbReference type="NCBIfam" id="TIGR02464">
    <property type="entry name" value="ribofla_fusion"/>
    <property type="match status" value="1"/>
</dbReference>
<dbReference type="Pfam" id="PF08719">
    <property type="entry name" value="NADAR"/>
    <property type="match status" value="1"/>
</dbReference>
<name>A0A1G2MHM0_9BACT</name>
<dbReference type="Gene3D" id="1.10.357.40">
    <property type="entry name" value="YbiA-like"/>
    <property type="match status" value="1"/>
</dbReference>